<organism evidence="3 4">
    <name type="scientific">Candidatus Magasanikbacteria bacterium GW2011_GWA2_41_55</name>
    <dbReference type="NCBI Taxonomy" id="1619038"/>
    <lineage>
        <taxon>Bacteria</taxon>
        <taxon>Candidatus Magasanikiibacteriota</taxon>
    </lineage>
</organism>
<dbReference type="CDD" id="cd20736">
    <property type="entry name" value="PoNe_Nuclease"/>
    <property type="match status" value="1"/>
</dbReference>
<reference evidence="3 4" key="1">
    <citation type="journal article" date="2015" name="Nature">
        <title>rRNA introns, odd ribosomes, and small enigmatic genomes across a large radiation of phyla.</title>
        <authorList>
            <person name="Brown C.T."/>
            <person name="Hug L.A."/>
            <person name="Thomas B.C."/>
            <person name="Sharon I."/>
            <person name="Castelle C.J."/>
            <person name="Singh A."/>
            <person name="Wilkins M.J."/>
            <person name="Williams K.H."/>
            <person name="Banfield J.F."/>
        </authorList>
    </citation>
    <scope>NUCLEOTIDE SEQUENCE [LARGE SCALE GENOMIC DNA]</scope>
</reference>
<dbReference type="HAMAP" id="MF_00048">
    <property type="entry name" value="UPF0102"/>
    <property type="match status" value="1"/>
</dbReference>
<evidence type="ECO:0000313" key="3">
    <source>
        <dbReference type="EMBL" id="KKS13319.1"/>
    </source>
</evidence>
<dbReference type="GO" id="GO:0003676">
    <property type="term" value="F:nucleic acid binding"/>
    <property type="evidence" value="ECO:0007669"/>
    <property type="project" value="InterPro"/>
</dbReference>
<dbReference type="EMBL" id="LCBP01000008">
    <property type="protein sequence ID" value="KKS13319.1"/>
    <property type="molecule type" value="Genomic_DNA"/>
</dbReference>
<sequence length="121" mass="13971">MNNRQLGQYGEKIAAQFLERRDFNIVFRNFQTRWGEIDLVAEKAGRLHFVEVKTRSGIDYGAGEEAIGRLKQQRLLGAAKMYIAKFQPSEKFYQIDSISLLLNKVQKTAKIRYLENIVSEG</sequence>
<gene>
    <name evidence="3" type="ORF">UU69_C0008G0004</name>
</gene>
<dbReference type="PANTHER" id="PTHR34039:SF1">
    <property type="entry name" value="UPF0102 PROTEIN YRAN"/>
    <property type="match status" value="1"/>
</dbReference>
<proteinExistence type="inferred from homology"/>
<evidence type="ECO:0000256" key="2">
    <source>
        <dbReference type="HAMAP-Rule" id="MF_00048"/>
    </source>
</evidence>
<dbReference type="InterPro" id="IPR011856">
    <property type="entry name" value="tRNA_endonuc-like_dom_sf"/>
</dbReference>
<comment type="caution">
    <text evidence="3">The sequence shown here is derived from an EMBL/GenBank/DDBJ whole genome shotgun (WGS) entry which is preliminary data.</text>
</comment>
<name>A0A0G0WKI1_9BACT</name>
<dbReference type="AlphaFoldDB" id="A0A0G0WKI1"/>
<protein>
    <recommendedName>
        <fullName evidence="2">UPF0102 protein UU69_C0008G0004</fullName>
    </recommendedName>
</protein>
<dbReference type="PANTHER" id="PTHR34039">
    <property type="entry name" value="UPF0102 PROTEIN YRAN"/>
    <property type="match status" value="1"/>
</dbReference>
<dbReference type="SUPFAM" id="SSF52980">
    <property type="entry name" value="Restriction endonuclease-like"/>
    <property type="match status" value="1"/>
</dbReference>
<dbReference type="InterPro" id="IPR011335">
    <property type="entry name" value="Restrct_endonuc-II-like"/>
</dbReference>
<comment type="similarity">
    <text evidence="1 2">Belongs to the UPF0102 family.</text>
</comment>
<dbReference type="NCBIfam" id="TIGR00252">
    <property type="entry name" value="YraN family protein"/>
    <property type="match status" value="1"/>
</dbReference>
<dbReference type="Pfam" id="PF02021">
    <property type="entry name" value="UPF0102"/>
    <property type="match status" value="1"/>
</dbReference>
<evidence type="ECO:0000313" key="4">
    <source>
        <dbReference type="Proteomes" id="UP000034299"/>
    </source>
</evidence>
<evidence type="ECO:0000256" key="1">
    <source>
        <dbReference type="ARBA" id="ARBA00006738"/>
    </source>
</evidence>
<dbReference type="InterPro" id="IPR003509">
    <property type="entry name" value="UPF0102_YraN-like"/>
</dbReference>
<dbReference type="Gene3D" id="3.40.1350.10">
    <property type="match status" value="1"/>
</dbReference>
<dbReference type="Proteomes" id="UP000034299">
    <property type="component" value="Unassembled WGS sequence"/>
</dbReference>
<accession>A0A0G0WKI1</accession>